<proteinExistence type="predicted"/>
<feature type="signal peptide" evidence="1">
    <location>
        <begin position="1"/>
        <end position="20"/>
    </location>
</feature>
<accession>A0A7I9UZS9</accession>
<evidence type="ECO:0000259" key="2">
    <source>
        <dbReference type="Pfam" id="PF13827"/>
    </source>
</evidence>
<organism evidence="3 4">
    <name type="scientific">Gordonia crocea</name>
    <dbReference type="NCBI Taxonomy" id="589162"/>
    <lineage>
        <taxon>Bacteria</taxon>
        <taxon>Bacillati</taxon>
        <taxon>Actinomycetota</taxon>
        <taxon>Actinomycetes</taxon>
        <taxon>Mycobacteriales</taxon>
        <taxon>Gordoniaceae</taxon>
        <taxon>Gordonia</taxon>
    </lineage>
</organism>
<name>A0A7I9UZS9_9ACTN</name>
<dbReference type="OrthoDB" id="4377837at2"/>
<keyword evidence="4" id="KW-1185">Reference proteome</keyword>
<dbReference type="Pfam" id="PF13827">
    <property type="entry name" value="DUF4189"/>
    <property type="match status" value="1"/>
</dbReference>
<keyword evidence="1" id="KW-0732">Signal</keyword>
<evidence type="ECO:0000256" key="1">
    <source>
        <dbReference type="SAM" id="SignalP"/>
    </source>
</evidence>
<evidence type="ECO:0000313" key="3">
    <source>
        <dbReference type="EMBL" id="GED98442.1"/>
    </source>
</evidence>
<sequence length="132" mass="13835">MIARKTLATLGIATAIAGGAALVPSAVPQADAYTYNWGAIAYDYNGRVVVTRGDYSSSNAAVRAVKSRCGSHCGQFSFYNSCGAVAYKFTGSRTRVGTARGYATRAAASNAARSQAGYGSYVRGWSCTTRYN</sequence>
<protein>
    <recommendedName>
        <fullName evidence="2">DUF4189 domain-containing protein</fullName>
    </recommendedName>
</protein>
<dbReference type="Proteomes" id="UP000444980">
    <property type="component" value="Unassembled WGS sequence"/>
</dbReference>
<dbReference type="InterPro" id="IPR025240">
    <property type="entry name" value="DUF4189"/>
</dbReference>
<gene>
    <name evidence="3" type="ORF">nbrc107697_24810</name>
</gene>
<reference evidence="4" key="1">
    <citation type="submission" date="2019-06" db="EMBL/GenBank/DDBJ databases">
        <title>Gordonia isolated from sludge of a wastewater treatment plant.</title>
        <authorList>
            <person name="Tamura T."/>
            <person name="Aoyama K."/>
            <person name="Kang Y."/>
            <person name="Saito S."/>
            <person name="Akiyama N."/>
            <person name="Yazawa K."/>
            <person name="Gonoi T."/>
            <person name="Mikami Y."/>
        </authorList>
    </citation>
    <scope>NUCLEOTIDE SEQUENCE [LARGE SCALE GENOMIC DNA]</scope>
    <source>
        <strain evidence="4">NBRC 107697</strain>
    </source>
</reference>
<feature type="chain" id="PRO_5039465511" description="DUF4189 domain-containing protein" evidence="1">
    <location>
        <begin position="21"/>
        <end position="132"/>
    </location>
</feature>
<feature type="domain" description="DUF4189" evidence="2">
    <location>
        <begin position="37"/>
        <end position="127"/>
    </location>
</feature>
<dbReference type="EMBL" id="BJOU01000002">
    <property type="protein sequence ID" value="GED98442.1"/>
    <property type="molecule type" value="Genomic_DNA"/>
</dbReference>
<comment type="caution">
    <text evidence="3">The sequence shown here is derived from an EMBL/GenBank/DDBJ whole genome shotgun (WGS) entry which is preliminary data.</text>
</comment>
<dbReference type="RefSeq" id="WP_161927863.1">
    <property type="nucleotide sequence ID" value="NZ_BJOU01000002.1"/>
</dbReference>
<dbReference type="AlphaFoldDB" id="A0A7I9UZS9"/>
<evidence type="ECO:0000313" key="4">
    <source>
        <dbReference type="Proteomes" id="UP000444980"/>
    </source>
</evidence>